<feature type="transmembrane region" description="Helical" evidence="1">
    <location>
        <begin position="134"/>
        <end position="158"/>
    </location>
</feature>
<dbReference type="EMBL" id="STGY01000067">
    <property type="protein sequence ID" value="THV38451.1"/>
    <property type="molecule type" value="Genomic_DNA"/>
</dbReference>
<dbReference type="AlphaFoldDB" id="A0A4S8Q5E1"/>
<dbReference type="RefSeq" id="WP_136536034.1">
    <property type="nucleotide sequence ID" value="NZ_STGY01000067.1"/>
</dbReference>
<accession>A0A4S8Q5E1</accession>
<evidence type="ECO:0000313" key="2">
    <source>
        <dbReference type="EMBL" id="THV38451.1"/>
    </source>
</evidence>
<feature type="transmembrane region" description="Helical" evidence="1">
    <location>
        <begin position="83"/>
        <end position="100"/>
    </location>
</feature>
<name>A0A4S8Q5E1_9ACTN</name>
<keyword evidence="1" id="KW-1133">Transmembrane helix</keyword>
<organism evidence="2 3">
    <name type="scientific">Glycomyces buryatensis</name>
    <dbReference type="NCBI Taxonomy" id="2570927"/>
    <lineage>
        <taxon>Bacteria</taxon>
        <taxon>Bacillati</taxon>
        <taxon>Actinomycetota</taxon>
        <taxon>Actinomycetes</taxon>
        <taxon>Glycomycetales</taxon>
        <taxon>Glycomycetaceae</taxon>
        <taxon>Glycomyces</taxon>
    </lineage>
</organism>
<evidence type="ECO:0000313" key="3">
    <source>
        <dbReference type="Proteomes" id="UP000308760"/>
    </source>
</evidence>
<feature type="transmembrane region" description="Helical" evidence="1">
    <location>
        <begin position="178"/>
        <end position="197"/>
    </location>
</feature>
<feature type="transmembrane region" description="Helical" evidence="1">
    <location>
        <begin position="335"/>
        <end position="358"/>
    </location>
</feature>
<keyword evidence="1" id="KW-0812">Transmembrane</keyword>
<feature type="transmembrane region" description="Helical" evidence="1">
    <location>
        <begin position="106"/>
        <end position="127"/>
    </location>
</feature>
<dbReference type="OrthoDB" id="2717873at2"/>
<dbReference type="Proteomes" id="UP000308760">
    <property type="component" value="Unassembled WGS sequence"/>
</dbReference>
<evidence type="ECO:0000256" key="1">
    <source>
        <dbReference type="SAM" id="Phobius"/>
    </source>
</evidence>
<sequence length="368" mass="38855">MTQQTAHRPVTGRLAPTAAFLWSLLAIAIGLWHLVAPGEGPFSHELYQPTVPIPDSLPAFVIPTALMVAGAAGLMLARARAGLWPVTALYAIVFGLLVATSNLVAAAGYLAAFAIPLLVFVLPLLVARRPITRIVAFVAEAAALAALFAFGPVSIGVAAETFGNVARAFVDLAPHLLAQVWAGAGGVIWAALTVRTLRRRWTKLGAPAWLAPESAIRWGRAAAYIAAACALPYGLLRLTWLTPWPLLSPSPGELEADPGMRMWGLFLGFACLTGGVLCLGMTQRWGERWPVWMPGLHGKPVPPKIAIIPATTVAALFTIAGVSLPVMAIRQGEPLLALAFPFYIWGPALGAATLAYAIKRGVVQPLTN</sequence>
<reference evidence="3" key="1">
    <citation type="submission" date="2019-04" db="EMBL/GenBank/DDBJ databases">
        <title>Nocardioides xinjiangensis sp. nov.</title>
        <authorList>
            <person name="Liu S."/>
        </authorList>
    </citation>
    <scope>NUCLEOTIDE SEQUENCE [LARGE SCALE GENOMIC DNA]</scope>
    <source>
        <strain evidence="3">18</strain>
    </source>
</reference>
<keyword evidence="3" id="KW-1185">Reference proteome</keyword>
<reference evidence="2 3" key="2">
    <citation type="submission" date="2019-05" db="EMBL/GenBank/DDBJ databases">
        <title>Glycomyces buryatensis sp. nov.</title>
        <authorList>
            <person name="Nikitina E."/>
        </authorList>
    </citation>
    <scope>NUCLEOTIDE SEQUENCE [LARGE SCALE GENOMIC DNA]</scope>
    <source>
        <strain evidence="2 3">18</strain>
    </source>
</reference>
<gene>
    <name evidence="2" type="ORF">FAB82_18545</name>
</gene>
<proteinExistence type="predicted"/>
<feature type="transmembrane region" description="Helical" evidence="1">
    <location>
        <begin position="303"/>
        <end position="329"/>
    </location>
</feature>
<feature type="transmembrane region" description="Helical" evidence="1">
    <location>
        <begin position="56"/>
        <end position="76"/>
    </location>
</feature>
<feature type="transmembrane region" description="Helical" evidence="1">
    <location>
        <begin position="260"/>
        <end position="282"/>
    </location>
</feature>
<protein>
    <submittedName>
        <fullName evidence="2">Uncharacterized protein</fullName>
    </submittedName>
</protein>
<feature type="transmembrane region" description="Helical" evidence="1">
    <location>
        <begin position="12"/>
        <end position="36"/>
    </location>
</feature>
<keyword evidence="1" id="KW-0472">Membrane</keyword>
<comment type="caution">
    <text evidence="2">The sequence shown here is derived from an EMBL/GenBank/DDBJ whole genome shotgun (WGS) entry which is preliminary data.</text>
</comment>